<evidence type="ECO:0000313" key="2">
    <source>
        <dbReference type="Proteomes" id="UP000010094"/>
    </source>
</evidence>
<dbReference type="AlphaFoldDB" id="I7ARA4"/>
<sequence>MNLISATNGNIVFHKNKTLVVRDIATGAIEKIDAPSRISFMSGKYLADGEKNLHFIEGPTLRNVLKLNRCIFCLVEYENEVYVADRFGDVHRIRGERYEYVLGTLSYLTGMAIHNGRILLSDKYGRIRISGMDGKILGYRFGCGPIVSLECINGALVSISNKQIVLYDKEYSSSFIFELPEGTSVVKSMGKGKDELVVICSDSYFLFRIGDGIALVSHIEETIIDGVCSGSVFYKVLPNFTIVDGNEKVFYE</sequence>
<organism evidence="1 2">
    <name type="scientific">Encephalitozoon romaleae (strain SJ-2008)</name>
    <name type="common">Microsporidian parasite</name>
    <dbReference type="NCBI Taxonomy" id="1178016"/>
    <lineage>
        <taxon>Eukaryota</taxon>
        <taxon>Fungi</taxon>
        <taxon>Fungi incertae sedis</taxon>
        <taxon>Microsporidia</taxon>
        <taxon>Unikaryonidae</taxon>
        <taxon>Encephalitozoon</taxon>
    </lineage>
</organism>
<dbReference type="SUPFAM" id="SSF63825">
    <property type="entry name" value="YWTD domain"/>
    <property type="match status" value="1"/>
</dbReference>
<keyword evidence="2" id="KW-1185">Reference proteome</keyword>
<accession>I7ARA4</accession>
<dbReference type="HOGENOM" id="CLU_1102771_0_0_1"/>
<dbReference type="KEGG" id="ero:EROM_041310"/>
<dbReference type="EMBL" id="CP003521">
    <property type="protein sequence ID" value="AFN82897.1"/>
    <property type="molecule type" value="Genomic_DNA"/>
</dbReference>
<dbReference type="Proteomes" id="UP000010094">
    <property type="component" value="Chromosome IV"/>
</dbReference>
<name>I7ARA4_ENCRO</name>
<reference evidence="1 2" key="1">
    <citation type="journal article" date="2012" name="Proc. Natl. Acad. Sci. U.S.A.">
        <title>Gain and loss of multiple functionally related, horizontally transferred genes in the reduced genomes of two microsporidian parasites.</title>
        <authorList>
            <person name="Pombert J.-F."/>
            <person name="Selman M."/>
            <person name="Burki F."/>
            <person name="Bardell F.T."/>
            <person name="Farinelli L."/>
            <person name="Solter L.F."/>
            <person name="Whitman D.W."/>
            <person name="Weiss L.M."/>
            <person name="Corradi N."/>
            <person name="Keeling P.J."/>
        </authorList>
    </citation>
    <scope>NUCLEOTIDE SEQUENCE [LARGE SCALE GENOMIC DNA]</scope>
    <source>
        <strain evidence="1 2">SJ-2008</strain>
    </source>
</reference>
<gene>
    <name evidence="1" type="ordered locus">EROM_041310</name>
</gene>
<proteinExistence type="predicted"/>
<dbReference type="OrthoDB" id="339900at2759"/>
<evidence type="ECO:0000313" key="1">
    <source>
        <dbReference type="EMBL" id="AFN82897.1"/>
    </source>
</evidence>
<dbReference type="GeneID" id="20521194"/>
<dbReference type="RefSeq" id="XP_009264394.1">
    <property type="nucleotide sequence ID" value="XM_009266119.1"/>
</dbReference>
<dbReference type="VEuPathDB" id="MicrosporidiaDB:EROM_041310"/>
<protein>
    <submittedName>
        <fullName evidence="1">Uncharacterized protein</fullName>
    </submittedName>
</protein>